<dbReference type="InterPro" id="IPR016024">
    <property type="entry name" value="ARM-type_fold"/>
</dbReference>
<accession>A0ABQ9E1G7</accession>
<dbReference type="Pfam" id="PF05918">
    <property type="entry name" value="API5"/>
    <property type="match status" value="2"/>
</dbReference>
<evidence type="ECO:0000256" key="1">
    <source>
        <dbReference type="ARBA" id="ARBA00009515"/>
    </source>
</evidence>
<dbReference type="PANTHER" id="PTHR12758">
    <property type="entry name" value="APOPTOSIS INHIBITOR 5-RELATED"/>
    <property type="match status" value="1"/>
</dbReference>
<evidence type="ECO:0000256" key="3">
    <source>
        <dbReference type="SAM" id="MobiDB-lite"/>
    </source>
</evidence>
<evidence type="ECO:0000313" key="5">
    <source>
        <dbReference type="Proteomes" id="UP001217089"/>
    </source>
</evidence>
<dbReference type="Proteomes" id="UP001217089">
    <property type="component" value="Unassembled WGS sequence"/>
</dbReference>
<dbReference type="InterPro" id="IPR011989">
    <property type="entry name" value="ARM-like"/>
</dbReference>
<name>A0ABQ9E1G7_TEGGR</name>
<evidence type="ECO:0000313" key="4">
    <source>
        <dbReference type="EMBL" id="KAJ8299184.1"/>
    </source>
</evidence>
<comment type="caution">
    <text evidence="4">The sequence shown here is derived from an EMBL/GenBank/DDBJ whole genome shotgun (WGS) entry which is preliminary data.</text>
</comment>
<dbReference type="InterPro" id="IPR008383">
    <property type="entry name" value="API5"/>
</dbReference>
<comment type="similarity">
    <text evidence="1">Belongs to the API5 family.</text>
</comment>
<proteinExistence type="inferred from homology"/>
<feature type="region of interest" description="Disordered" evidence="3">
    <location>
        <begin position="628"/>
        <end position="687"/>
    </location>
</feature>
<evidence type="ECO:0008006" key="6">
    <source>
        <dbReference type="Google" id="ProtNLM"/>
    </source>
</evidence>
<keyword evidence="5" id="KW-1185">Reference proteome</keyword>
<sequence>MVTVEQLYKDFGVLADAKDKAGEHEAEFLNILSAVKGGSGEKRLASQFITRFLKHFPNLAHQAINALFDLCEDDDVMIRKQAIKDLPSLCKTTPEHVAKIAEALTQLLSQCDDAGEISLVQSSLVNLMATSPKGTLQGLFTQIMGEDDQARERAIKFLETKVKTLPEDTNEKDVEEYFVTQCKKVLQDVTKDEFISIMNILKQQKSMSTVQGRQQLVDIVTEQAELDQSFEADDPDCVDKLMHCAKQALPLFSKNVHSKAFVGYICDNVLPAFSKLVSPEEGVDAQLEMLKLLGEMSEFCGDLDKLEERINSLYSCLIIKNGSELKRLLSYINDKACARFATHISGNIRDEIKEKIRNADVISVMFDGATDCAVSEVEIVYCRICEDGELGQQPGEQLQAFMDSLTTDANGNCVFKNTVLTHYNANADYCELRAITELVAERINGRLESNTDPVKPILQACRIFDINDWPHDRVSLAPYGNTEIRQLSDHFSDVLHDMGCDRNQLQTEWTDVKGHFKNQMNGNQNQNIPKVNSLFRLQYFARGVQVYIKQLRQALQGKTGEALKSEENKIKVAALRITSNINTLIKDLFHSPPAYKAIVTVSWKPLVQKKPQTQETVQTAGQKRYTPITYDSEGAGGKKANRETRTLYAPPSGKYSEKAGQFREGQGRGGFRGRGGRRGFRGGGRRY</sequence>
<keyword evidence="2" id="KW-0053">Apoptosis</keyword>
<dbReference type="PANTHER" id="PTHR12758:SF19">
    <property type="entry name" value="APOPTOSIS INHIBITOR 5"/>
    <property type="match status" value="1"/>
</dbReference>
<feature type="compositionally biased region" description="Basic residues" evidence="3">
    <location>
        <begin position="674"/>
        <end position="687"/>
    </location>
</feature>
<dbReference type="Gene3D" id="1.25.10.10">
    <property type="entry name" value="Leucine-rich Repeat Variant"/>
    <property type="match status" value="1"/>
</dbReference>
<evidence type="ECO:0000256" key="2">
    <source>
        <dbReference type="ARBA" id="ARBA00022703"/>
    </source>
</evidence>
<reference evidence="4 5" key="1">
    <citation type="submission" date="2022-12" db="EMBL/GenBank/DDBJ databases">
        <title>Chromosome-level genome of Tegillarca granosa.</title>
        <authorList>
            <person name="Kim J."/>
        </authorList>
    </citation>
    <scope>NUCLEOTIDE SEQUENCE [LARGE SCALE GENOMIC DNA]</scope>
    <source>
        <strain evidence="4">Teg-2019</strain>
        <tissue evidence="4">Adductor muscle</tissue>
    </source>
</reference>
<protein>
    <recommendedName>
        <fullName evidence="6">Apoptosis inhibitor 5</fullName>
    </recommendedName>
</protein>
<gene>
    <name evidence="4" type="ORF">KUTeg_023244</name>
</gene>
<dbReference type="SUPFAM" id="SSF48371">
    <property type="entry name" value="ARM repeat"/>
    <property type="match status" value="1"/>
</dbReference>
<dbReference type="EMBL" id="JARBDR010000921">
    <property type="protein sequence ID" value="KAJ8299184.1"/>
    <property type="molecule type" value="Genomic_DNA"/>
</dbReference>
<organism evidence="4 5">
    <name type="scientific">Tegillarca granosa</name>
    <name type="common">Malaysian cockle</name>
    <name type="synonym">Anadara granosa</name>
    <dbReference type="NCBI Taxonomy" id="220873"/>
    <lineage>
        <taxon>Eukaryota</taxon>
        <taxon>Metazoa</taxon>
        <taxon>Spiralia</taxon>
        <taxon>Lophotrochozoa</taxon>
        <taxon>Mollusca</taxon>
        <taxon>Bivalvia</taxon>
        <taxon>Autobranchia</taxon>
        <taxon>Pteriomorphia</taxon>
        <taxon>Arcoida</taxon>
        <taxon>Arcoidea</taxon>
        <taxon>Arcidae</taxon>
        <taxon>Tegillarca</taxon>
    </lineage>
</organism>